<feature type="compositionally biased region" description="Low complexity" evidence="6">
    <location>
        <begin position="85"/>
        <end position="103"/>
    </location>
</feature>
<evidence type="ECO:0000256" key="5">
    <source>
        <dbReference type="ARBA" id="ARBA00035661"/>
    </source>
</evidence>
<keyword evidence="3" id="KW-0206">Cytoskeleton</keyword>
<evidence type="ECO:0000313" key="9">
    <source>
        <dbReference type="Proteomes" id="UP000887116"/>
    </source>
</evidence>
<comment type="caution">
    <text evidence="8">The sequence shown here is derived from an EMBL/GenBank/DDBJ whole genome shotgun (WGS) entry which is preliminary data.</text>
</comment>
<protein>
    <recommendedName>
        <fullName evidence="7">Ciliary microtubule inner protein 2A-C-like domain-containing protein</fullName>
    </recommendedName>
</protein>
<gene>
    <name evidence="8" type="primary">AVEN_95330_1</name>
    <name evidence="8" type="ORF">TNCT_292061</name>
</gene>
<feature type="region of interest" description="Disordered" evidence="6">
    <location>
        <begin position="1"/>
        <end position="53"/>
    </location>
</feature>
<name>A0A8X6EZZ2_TRICU</name>
<dbReference type="EMBL" id="BMAO01010222">
    <property type="protein sequence ID" value="GFQ65681.1"/>
    <property type="molecule type" value="Genomic_DNA"/>
</dbReference>
<keyword evidence="2" id="KW-0963">Cytoplasm</keyword>
<feature type="region of interest" description="Disordered" evidence="6">
    <location>
        <begin position="77"/>
        <end position="108"/>
    </location>
</feature>
<keyword evidence="9" id="KW-1185">Reference proteome</keyword>
<evidence type="ECO:0000256" key="6">
    <source>
        <dbReference type="SAM" id="MobiDB-lite"/>
    </source>
</evidence>
<reference evidence="8" key="1">
    <citation type="submission" date="2020-07" db="EMBL/GenBank/DDBJ databases">
        <title>Multicomponent nature underlies the extraordinary mechanical properties of spider dragline silk.</title>
        <authorList>
            <person name="Kono N."/>
            <person name="Nakamura H."/>
            <person name="Mori M."/>
            <person name="Yoshida Y."/>
            <person name="Ohtoshi R."/>
            <person name="Malay A.D."/>
            <person name="Moran D.A.P."/>
            <person name="Tomita M."/>
            <person name="Numata K."/>
            <person name="Arakawa K."/>
        </authorList>
    </citation>
    <scope>NUCLEOTIDE SEQUENCE</scope>
</reference>
<organism evidence="8 9">
    <name type="scientific">Trichonephila clavata</name>
    <name type="common">Joro spider</name>
    <name type="synonym">Nephila clavata</name>
    <dbReference type="NCBI Taxonomy" id="2740835"/>
    <lineage>
        <taxon>Eukaryota</taxon>
        <taxon>Metazoa</taxon>
        <taxon>Ecdysozoa</taxon>
        <taxon>Arthropoda</taxon>
        <taxon>Chelicerata</taxon>
        <taxon>Arachnida</taxon>
        <taxon>Araneae</taxon>
        <taxon>Araneomorphae</taxon>
        <taxon>Entelegynae</taxon>
        <taxon>Araneoidea</taxon>
        <taxon>Nephilidae</taxon>
        <taxon>Trichonephila</taxon>
    </lineage>
</organism>
<evidence type="ECO:0000313" key="8">
    <source>
        <dbReference type="EMBL" id="GFQ65681.1"/>
    </source>
</evidence>
<dbReference type="Proteomes" id="UP000887116">
    <property type="component" value="Unassembled WGS sequence"/>
</dbReference>
<evidence type="ECO:0000256" key="1">
    <source>
        <dbReference type="ARBA" id="ARBA00004430"/>
    </source>
</evidence>
<comment type="subcellular location">
    <subcellularLocation>
        <location evidence="1">Cytoplasm</location>
        <location evidence="1">Cytoskeleton</location>
        <location evidence="1">Cilium axoneme</location>
    </subcellularLocation>
</comment>
<dbReference type="OrthoDB" id="6410420at2759"/>
<evidence type="ECO:0000256" key="2">
    <source>
        <dbReference type="ARBA" id="ARBA00022490"/>
    </source>
</evidence>
<comment type="similarity">
    <text evidence="5">Belongs to the CIMIP2 family.</text>
</comment>
<feature type="compositionally biased region" description="Basic and acidic residues" evidence="6">
    <location>
        <begin position="18"/>
        <end position="29"/>
    </location>
</feature>
<evidence type="ECO:0000256" key="3">
    <source>
        <dbReference type="ARBA" id="ARBA00023212"/>
    </source>
</evidence>
<proteinExistence type="inferred from homology"/>
<dbReference type="AlphaFoldDB" id="A0A8X6EZZ2"/>
<dbReference type="GO" id="GO:0005930">
    <property type="term" value="C:axoneme"/>
    <property type="evidence" value="ECO:0007669"/>
    <property type="project" value="UniProtKB-SubCell"/>
</dbReference>
<evidence type="ECO:0000256" key="4">
    <source>
        <dbReference type="ARBA" id="ARBA00023273"/>
    </source>
</evidence>
<accession>A0A8X6EZZ2</accession>
<sequence>MHQIGKHSSKSCCSSRSGHGEDERKDHHQLAKQSSSSACCSSCAKGGPCESGRRGSYQFAKQAPKACCSSCAKGGVCEGDRRSHYQSSKQSSKSSCSSQSRSNENTRRENSRPACCRFKYREVEVKPYRKCGVIPNYMGYIPGMHMTFGEPYGITANRLLQRHFDEQENRCF</sequence>
<dbReference type="InterPro" id="IPR018902">
    <property type="entry name" value="CMI2A-C-like_dom"/>
</dbReference>
<evidence type="ECO:0000259" key="7">
    <source>
        <dbReference type="Pfam" id="PF10629"/>
    </source>
</evidence>
<feature type="domain" description="Ciliary microtubule inner protein 2A-C-like" evidence="7">
    <location>
        <begin position="133"/>
        <end position="162"/>
    </location>
</feature>
<dbReference type="Pfam" id="PF10629">
    <property type="entry name" value="CMI2B-like"/>
    <property type="match status" value="1"/>
</dbReference>
<dbReference type="GO" id="GO:0015630">
    <property type="term" value="C:microtubule cytoskeleton"/>
    <property type="evidence" value="ECO:0007669"/>
    <property type="project" value="UniProtKB-ARBA"/>
</dbReference>
<keyword evidence="4" id="KW-0966">Cell projection</keyword>